<organism evidence="2">
    <name type="scientific">Ligilactobacillus agilis</name>
    <dbReference type="NCBI Taxonomy" id="1601"/>
    <lineage>
        <taxon>Bacteria</taxon>
        <taxon>Bacillati</taxon>
        <taxon>Bacillota</taxon>
        <taxon>Bacilli</taxon>
        <taxon>Lactobacillales</taxon>
        <taxon>Lactobacillaceae</taxon>
        <taxon>Ligilactobacillus</taxon>
    </lineage>
</organism>
<evidence type="ECO:0000259" key="1">
    <source>
        <dbReference type="Pfam" id="PF22483"/>
    </source>
</evidence>
<dbReference type="AlphaFoldDB" id="A0A6F9Y1X1"/>
<name>A0A6F9Y1X1_9LACO</name>
<dbReference type="RefSeq" id="WP_225436875.1">
    <property type="nucleotide sequence ID" value="NZ_BLAP01000003.1"/>
</dbReference>
<dbReference type="Proteomes" id="UP000494160">
    <property type="component" value="Unassembled WGS sequence"/>
</dbReference>
<dbReference type="InterPro" id="IPR054353">
    <property type="entry name" value="IstA-like_C"/>
</dbReference>
<dbReference type="Pfam" id="PF22483">
    <property type="entry name" value="Mu-transpos_C_2"/>
    <property type="match status" value="1"/>
</dbReference>
<accession>A0A6F9Y1X1</accession>
<sequence length="89" mass="10596">MVKFRKHQYSVNPKYIGKMVEIKETSDRKGIKIFYADRLISAHKLTAKPFISHRGDLHEVLKTDLFKNIEVSEEELDKYMHNNLEIYDL</sequence>
<gene>
    <name evidence="2" type="ORF">SN811_00530</name>
</gene>
<protein>
    <recommendedName>
        <fullName evidence="1">Transposase for insertion sequence element IS21-like C-terminal domain-containing protein</fullName>
    </recommendedName>
</protein>
<reference evidence="2" key="1">
    <citation type="submission" date="2019-10" db="EMBL/GenBank/DDBJ databases">
        <title>Lactobacillus agilis SN811 Whole Genome Sequencing Project.</title>
        <authorList>
            <person name="Suzuki S."/>
            <person name="Endo A."/>
            <person name="Maeno S."/>
            <person name="Shiwa Y."/>
            <person name="Matsutani M."/>
            <person name="Kajikawa A."/>
        </authorList>
    </citation>
    <scope>NUCLEOTIDE SEQUENCE</scope>
    <source>
        <strain evidence="2">SN811</strain>
    </source>
</reference>
<feature type="domain" description="Transposase for insertion sequence element IS21-like C-terminal" evidence="1">
    <location>
        <begin position="1"/>
        <end position="45"/>
    </location>
</feature>
<dbReference type="EMBL" id="BLAP01000003">
    <property type="protein sequence ID" value="GET11553.1"/>
    <property type="molecule type" value="Genomic_DNA"/>
</dbReference>
<evidence type="ECO:0000313" key="2">
    <source>
        <dbReference type="EMBL" id="GET11553.1"/>
    </source>
</evidence>
<comment type="caution">
    <text evidence="2">The sequence shown here is derived from an EMBL/GenBank/DDBJ whole genome shotgun (WGS) entry which is preliminary data.</text>
</comment>
<proteinExistence type="predicted"/>